<keyword evidence="3" id="KW-1185">Reference proteome</keyword>
<comment type="caution">
    <text evidence="2">The sequence shown here is derived from an EMBL/GenBank/DDBJ whole genome shotgun (WGS) entry which is preliminary data.</text>
</comment>
<dbReference type="OrthoDB" id="5877056at2759"/>
<evidence type="ECO:0000313" key="2">
    <source>
        <dbReference type="EMBL" id="CAB3401392.1"/>
    </source>
</evidence>
<feature type="compositionally biased region" description="Pro residues" evidence="1">
    <location>
        <begin position="387"/>
        <end position="406"/>
    </location>
</feature>
<dbReference type="Proteomes" id="UP000494206">
    <property type="component" value="Unassembled WGS sequence"/>
</dbReference>
<feature type="compositionally biased region" description="Basic and acidic residues" evidence="1">
    <location>
        <begin position="110"/>
        <end position="120"/>
    </location>
</feature>
<organism evidence="2 3">
    <name type="scientific">Caenorhabditis bovis</name>
    <dbReference type="NCBI Taxonomy" id="2654633"/>
    <lineage>
        <taxon>Eukaryota</taxon>
        <taxon>Metazoa</taxon>
        <taxon>Ecdysozoa</taxon>
        <taxon>Nematoda</taxon>
        <taxon>Chromadorea</taxon>
        <taxon>Rhabditida</taxon>
        <taxon>Rhabditina</taxon>
        <taxon>Rhabditomorpha</taxon>
        <taxon>Rhabditoidea</taxon>
        <taxon>Rhabditidae</taxon>
        <taxon>Peloderinae</taxon>
        <taxon>Caenorhabditis</taxon>
    </lineage>
</organism>
<proteinExistence type="predicted"/>
<dbReference type="EMBL" id="CADEPM010000003">
    <property type="protein sequence ID" value="CAB3401392.1"/>
    <property type="molecule type" value="Genomic_DNA"/>
</dbReference>
<dbReference type="AlphaFoldDB" id="A0A8S1ETX1"/>
<gene>
    <name evidence="2" type="ORF">CBOVIS_LOCUS4145</name>
</gene>
<sequence>MKTRTLADATQATKAVDTTRNSRIAHTIRLISDAQMPAAKKARCLRNSRNAEKKLKTVEIEKSDDYERSIPRESISPVSVDSSISKISIKKEESEDADLKEEQTVREMFKNSRKYAERKPRTCQRRKSPVSLEQRREESSRNSRNYTERNRLEIAFCRERLEIERKELERLCYEANEYYGTNIEDQIKQKGRTNFASAKSRLLQRLTRSELKRECYVIHCAAVNMEKKVIALRQCKEDLKNIIWKTCLEKYKRLFETCPIGKLDAKCQLVWKGIRDYFNVEHVKREAVLEGLQDLFSEDMDISSNPALSAQEAIFKYLMEQHNSNAKRKDNMTRYSAAGVIKCLETTISSPTKTDSPVEPTSSVIEHDVPEPALEITISSEESQPAEPSPPPAVSCPVAAQPPPPTSTAAAPPARTPFFGRSANGLVRIFYKRPLPNNIRPENLASASPPPSPRTNNGLLPVKRYIVRKVITRNGEITASTNPTRLIKLDKGMPEWAQRALTNGCQKTSKSCVTNITQKTDPRLLPVGLVLKNRMKEQQQMRQRMENRLKL</sequence>
<feature type="region of interest" description="Disordered" evidence="1">
    <location>
        <begin position="110"/>
        <end position="144"/>
    </location>
</feature>
<reference evidence="2 3" key="1">
    <citation type="submission" date="2020-04" db="EMBL/GenBank/DDBJ databases">
        <authorList>
            <person name="Laetsch R D."/>
            <person name="Stevens L."/>
            <person name="Kumar S."/>
            <person name="Blaxter L. M."/>
        </authorList>
    </citation>
    <scope>NUCLEOTIDE SEQUENCE [LARGE SCALE GENOMIC DNA]</scope>
</reference>
<evidence type="ECO:0000313" key="3">
    <source>
        <dbReference type="Proteomes" id="UP000494206"/>
    </source>
</evidence>
<accession>A0A8S1ETX1</accession>
<feature type="compositionally biased region" description="Basic and acidic residues" evidence="1">
    <location>
        <begin position="133"/>
        <end position="144"/>
    </location>
</feature>
<feature type="region of interest" description="Disordered" evidence="1">
    <location>
        <begin position="349"/>
        <end position="417"/>
    </location>
</feature>
<feature type="compositionally biased region" description="Polar residues" evidence="1">
    <location>
        <begin position="349"/>
        <end position="364"/>
    </location>
</feature>
<evidence type="ECO:0000256" key="1">
    <source>
        <dbReference type="SAM" id="MobiDB-lite"/>
    </source>
</evidence>
<protein>
    <submittedName>
        <fullName evidence="2">Uncharacterized protein</fullName>
    </submittedName>
</protein>
<name>A0A8S1ETX1_9PELO</name>